<evidence type="ECO:0000313" key="1">
    <source>
        <dbReference type="EMBL" id="WEK47228.1"/>
    </source>
</evidence>
<protein>
    <submittedName>
        <fullName evidence="1">Uncharacterized protein</fullName>
    </submittedName>
</protein>
<dbReference type="Proteomes" id="UP001218362">
    <property type="component" value="Chromosome"/>
</dbReference>
<reference evidence="1" key="1">
    <citation type="submission" date="2023-03" db="EMBL/GenBank/DDBJ databases">
        <title>Andean soil-derived lignocellulolytic bacterial consortium as a source of novel taxa and putative plastic-active enzymes.</title>
        <authorList>
            <person name="Diaz-Garcia L."/>
            <person name="Chuvochina M."/>
            <person name="Feuerriegel G."/>
            <person name="Bunk B."/>
            <person name="Sproer C."/>
            <person name="Streit W.R."/>
            <person name="Rodriguez L.M."/>
            <person name="Overmann J."/>
            <person name="Jimenez D.J."/>
        </authorList>
    </citation>
    <scope>NUCLEOTIDE SEQUENCE</scope>
    <source>
        <strain evidence="1">MAG 26</strain>
    </source>
</reference>
<proteinExistence type="predicted"/>
<sequence>MLTFVWISTLAVVAYACWLGSAPERQGAVIIATWYVADPIYHMFSGPAQFRFVDPGHVVMDSIETLAIGYVALRANRVWPLWVTAAETTAISGHISVLAEPIGLQKAYYAVTQLPIYLQLLALACGTFAHHRSFLRIGPYRDWRIG</sequence>
<dbReference type="KEGG" id="acob:P0Y56_02795"/>
<evidence type="ECO:0000313" key="2">
    <source>
        <dbReference type="Proteomes" id="UP001218362"/>
    </source>
</evidence>
<name>A0AAJ6BQ08_9SPHN</name>
<gene>
    <name evidence="1" type="ORF">P0Y56_02795</name>
</gene>
<dbReference type="EMBL" id="CP119316">
    <property type="protein sequence ID" value="WEK47228.1"/>
    <property type="molecule type" value="Genomic_DNA"/>
</dbReference>
<accession>A0AAJ6BQ08</accession>
<organism evidence="1 2">
    <name type="scientific">Candidatus Andeanibacterium colombiense</name>
    <dbReference type="NCBI Taxonomy" id="3121345"/>
    <lineage>
        <taxon>Bacteria</taxon>
        <taxon>Pseudomonadati</taxon>
        <taxon>Pseudomonadota</taxon>
        <taxon>Alphaproteobacteria</taxon>
        <taxon>Sphingomonadales</taxon>
        <taxon>Sphingomonadaceae</taxon>
        <taxon>Candidatus Andeanibacterium</taxon>
    </lineage>
</organism>
<dbReference type="AlphaFoldDB" id="A0AAJ6BQ08"/>